<comment type="caution">
    <text evidence="1">The sequence shown here is derived from an EMBL/GenBank/DDBJ whole genome shotgun (WGS) entry which is preliminary data.</text>
</comment>
<dbReference type="Proteomes" id="UP000003653">
    <property type="component" value="Unassembled WGS sequence"/>
</dbReference>
<accession>D5P489</accession>
<organism evidence="1 2">
    <name type="scientific">Mycobacterium parascrofulaceum ATCC BAA-614</name>
    <dbReference type="NCBI Taxonomy" id="525368"/>
    <lineage>
        <taxon>Bacteria</taxon>
        <taxon>Bacillati</taxon>
        <taxon>Actinomycetota</taxon>
        <taxon>Actinomycetes</taxon>
        <taxon>Mycobacteriales</taxon>
        <taxon>Mycobacteriaceae</taxon>
        <taxon>Mycobacterium</taxon>
        <taxon>Mycobacterium simiae complex</taxon>
    </lineage>
</organism>
<dbReference type="EMBL" id="ADNV01000083">
    <property type="protein sequence ID" value="EFG79086.1"/>
    <property type="molecule type" value="Genomic_DNA"/>
</dbReference>
<proteinExistence type="predicted"/>
<dbReference type="AlphaFoldDB" id="D5P489"/>
<name>D5P489_9MYCO</name>
<evidence type="ECO:0000313" key="2">
    <source>
        <dbReference type="Proteomes" id="UP000003653"/>
    </source>
</evidence>
<sequence>MPDGMIFCVPDFRQSDYAAARDVRARCARLGDRTIVWTHVQFAVTEFGSPLTAMDSALFRGRSPAKKS</sequence>
<evidence type="ECO:0000313" key="1">
    <source>
        <dbReference type="EMBL" id="EFG79086.1"/>
    </source>
</evidence>
<dbReference type="HOGENOM" id="CLU_2789490_0_0_11"/>
<gene>
    <name evidence="1" type="ORF">HMPREF0591_0983</name>
</gene>
<protein>
    <submittedName>
        <fullName evidence="1">Uncharacterized protein</fullName>
    </submittedName>
</protein>
<reference evidence="1 2" key="1">
    <citation type="submission" date="2010-04" db="EMBL/GenBank/DDBJ databases">
        <authorList>
            <person name="Muzny D."/>
            <person name="Qin X."/>
            <person name="Deng J."/>
            <person name="Jiang H."/>
            <person name="Liu Y."/>
            <person name="Qu J."/>
            <person name="Song X.-Z."/>
            <person name="Zhang L."/>
            <person name="Thornton R."/>
            <person name="Coyle M."/>
            <person name="Francisco L."/>
            <person name="Jackson L."/>
            <person name="Javaid M."/>
            <person name="Korchina V."/>
            <person name="Kovar C."/>
            <person name="Mata R."/>
            <person name="Mathew T."/>
            <person name="Ngo R."/>
            <person name="Nguyen L."/>
            <person name="Nguyen N."/>
            <person name="Okwuonu G."/>
            <person name="Ongeri F."/>
            <person name="Pham C."/>
            <person name="Simmons D."/>
            <person name="Wilczek-Boney K."/>
            <person name="Hale W."/>
            <person name="Jakkamsetti A."/>
            <person name="Pham P."/>
            <person name="Ruth R."/>
            <person name="San Lucas F."/>
            <person name="Warren J."/>
            <person name="Zhang J."/>
            <person name="Zhao Z."/>
            <person name="Zhou C."/>
            <person name="Zhu D."/>
            <person name="Lee S."/>
            <person name="Bess C."/>
            <person name="Blankenburg K."/>
            <person name="Forbes L."/>
            <person name="Fu Q."/>
            <person name="Gubbala S."/>
            <person name="Hirani K."/>
            <person name="Jayaseelan J.C."/>
            <person name="Lara F."/>
            <person name="Munidasa M."/>
            <person name="Palculict T."/>
            <person name="Patil S."/>
            <person name="Pu L.-L."/>
            <person name="Saada N."/>
            <person name="Tang L."/>
            <person name="Weissenberger G."/>
            <person name="Zhu Y."/>
            <person name="Hemphill L."/>
            <person name="Shang Y."/>
            <person name="Youmans B."/>
            <person name="Ayvaz T."/>
            <person name="Ross M."/>
            <person name="Santibanez J."/>
            <person name="Aqrawi P."/>
            <person name="Gross S."/>
            <person name="Joshi V."/>
            <person name="Fowler G."/>
            <person name="Nazareth L."/>
            <person name="Reid J."/>
            <person name="Worley K."/>
            <person name="Petrosino J."/>
            <person name="Highlander S."/>
            <person name="Gibbs R."/>
        </authorList>
    </citation>
    <scope>NUCLEOTIDE SEQUENCE [LARGE SCALE GENOMIC DNA]</scope>
    <source>
        <strain evidence="1 2">ATCC BAA-614</strain>
    </source>
</reference>
<keyword evidence="2" id="KW-1185">Reference proteome</keyword>